<evidence type="ECO:0000256" key="5">
    <source>
        <dbReference type="ARBA" id="ARBA00023004"/>
    </source>
</evidence>
<evidence type="ECO:0000256" key="3">
    <source>
        <dbReference type="ARBA" id="ARBA00022964"/>
    </source>
</evidence>
<comment type="similarity">
    <text evidence="1">Belongs to the alkB family.</text>
</comment>
<dbReference type="SUPFAM" id="SSF51197">
    <property type="entry name" value="Clavaminate synthase-like"/>
    <property type="match status" value="1"/>
</dbReference>
<dbReference type="Gene3D" id="3.30.40.10">
    <property type="entry name" value="Zinc/RING finger domain, C3HC4 (zinc finger)"/>
    <property type="match status" value="1"/>
</dbReference>
<dbReference type="AlphaFoldDB" id="A0A7S3PRC6"/>
<evidence type="ECO:0000256" key="1">
    <source>
        <dbReference type="ARBA" id="ARBA00007879"/>
    </source>
</evidence>
<dbReference type="GO" id="GO:0046872">
    <property type="term" value="F:metal ion binding"/>
    <property type="evidence" value="ECO:0007669"/>
    <property type="project" value="UniProtKB-KW"/>
</dbReference>
<keyword evidence="2" id="KW-0479">Metal-binding</keyword>
<evidence type="ECO:0000256" key="4">
    <source>
        <dbReference type="ARBA" id="ARBA00023002"/>
    </source>
</evidence>
<dbReference type="InterPro" id="IPR037151">
    <property type="entry name" value="AlkB-like_sf"/>
</dbReference>
<keyword evidence="3" id="KW-0223">Dioxygenase</keyword>
<proteinExistence type="inferred from homology"/>
<dbReference type="InterPro" id="IPR032860">
    <property type="entry name" value="ALKBH5"/>
</dbReference>
<dbReference type="InterPro" id="IPR013083">
    <property type="entry name" value="Znf_RING/FYVE/PHD"/>
</dbReference>
<accession>A0A7S3PRC6</accession>
<dbReference type="GO" id="GO:0006397">
    <property type="term" value="P:mRNA processing"/>
    <property type="evidence" value="ECO:0007669"/>
    <property type="project" value="InterPro"/>
</dbReference>
<protein>
    <submittedName>
        <fullName evidence="6">Uncharacterized protein</fullName>
    </submittedName>
</protein>
<dbReference type="GO" id="GO:0035515">
    <property type="term" value="F:oxidative RNA demethylase activity"/>
    <property type="evidence" value="ECO:0007669"/>
    <property type="project" value="InterPro"/>
</dbReference>
<dbReference type="SUPFAM" id="SSF57903">
    <property type="entry name" value="FYVE/PHD zinc finger"/>
    <property type="match status" value="1"/>
</dbReference>
<dbReference type="PANTHER" id="PTHR32074:SF2">
    <property type="entry name" value="RNA DEMETHYLASE ALKBH5"/>
    <property type="match status" value="1"/>
</dbReference>
<reference evidence="6" key="1">
    <citation type="submission" date="2021-01" db="EMBL/GenBank/DDBJ databases">
        <authorList>
            <person name="Corre E."/>
            <person name="Pelletier E."/>
            <person name="Niang G."/>
            <person name="Scheremetjew M."/>
            <person name="Finn R."/>
            <person name="Kale V."/>
            <person name="Holt S."/>
            <person name="Cochrane G."/>
            <person name="Meng A."/>
            <person name="Brown T."/>
            <person name="Cohen L."/>
        </authorList>
    </citation>
    <scope>NUCLEOTIDE SEQUENCE</scope>
    <source>
        <strain evidence="6">GSBS06</strain>
    </source>
</reference>
<organism evidence="6">
    <name type="scientific">Aplanochytrium stocchinoi</name>
    <dbReference type="NCBI Taxonomy" id="215587"/>
    <lineage>
        <taxon>Eukaryota</taxon>
        <taxon>Sar</taxon>
        <taxon>Stramenopiles</taxon>
        <taxon>Bigyra</taxon>
        <taxon>Labyrinthulomycetes</taxon>
        <taxon>Thraustochytrida</taxon>
        <taxon>Thraustochytriidae</taxon>
        <taxon>Aplanochytrium</taxon>
    </lineage>
</organism>
<sequence>MQNMLMDSLDKQNPQVLVYWLGKERYTTVPIKTLQRFLPESDKRQVELRQGKSQLTRIPKRNREKLKGALIDADMLISKVKRERILQNGWIPALGIHKQHLKNYEQFQKEFILQHKTRNSSKAEIKEVVEIDTTSGTFNLPTKQHTALRCTVCKSLYDEPNMLLCDNIKGNCKNCTHIYCSPERISDSYREKEWYCIDCNKKTLKNEDGSSSGAGADISTADLSYIADVRCENQDGLEFFILPERVWIRKVEDDMLLKFCRADGQLGKIVSMRRKNGIPISFILNKVSSTTGQRAFHKEYYFSRNGTKFGVDQWSDLFTENEVRKMQYEVLTATDPMNLIRYKPNTVDIEPSKYRLKLFLGYRYSYGHGCNLAELYDDVESIHDVLPYTSKLVTDRLKEFAIIKSDSGSRYFDQVVANVYKRTSSSLGVHQDDSDLFEFPVFSLRLFSESVLSFGCKGVGMQETDKFVSVPLKRGVLTSMYHIAAENFNHCIRPCDITEYSTSLIFRRVKNERIVTPPTACA</sequence>
<dbReference type="Gene3D" id="2.60.120.590">
    <property type="entry name" value="Alpha-ketoglutarate-dependent dioxygenase AlkB-like"/>
    <property type="match status" value="1"/>
</dbReference>
<name>A0A7S3PRC6_9STRA</name>
<dbReference type="InterPro" id="IPR011011">
    <property type="entry name" value="Znf_FYVE_PHD"/>
</dbReference>
<dbReference type="GO" id="GO:0005634">
    <property type="term" value="C:nucleus"/>
    <property type="evidence" value="ECO:0007669"/>
    <property type="project" value="TreeGrafter"/>
</dbReference>
<keyword evidence="5" id="KW-0408">Iron</keyword>
<keyword evidence="4" id="KW-0560">Oxidoreductase</keyword>
<evidence type="ECO:0000256" key="2">
    <source>
        <dbReference type="ARBA" id="ARBA00022723"/>
    </source>
</evidence>
<dbReference type="PANTHER" id="PTHR32074">
    <property type="entry name" value="RNA DEMETHYLASE ALKBH5"/>
    <property type="match status" value="1"/>
</dbReference>
<gene>
    <name evidence="6" type="ORF">ASTO00021_LOCUS17913</name>
</gene>
<dbReference type="EMBL" id="HBIN01023268">
    <property type="protein sequence ID" value="CAE0447949.1"/>
    <property type="molecule type" value="Transcribed_RNA"/>
</dbReference>
<dbReference type="GO" id="GO:0006406">
    <property type="term" value="P:mRNA export from nucleus"/>
    <property type="evidence" value="ECO:0007669"/>
    <property type="project" value="TreeGrafter"/>
</dbReference>
<evidence type="ECO:0000313" key="6">
    <source>
        <dbReference type="EMBL" id="CAE0447949.1"/>
    </source>
</evidence>